<dbReference type="PRINTS" id="PR00352">
    <property type="entry name" value="3FE4SFRDOXIN"/>
</dbReference>
<evidence type="ECO:0000256" key="6">
    <source>
        <dbReference type="ARBA" id="ARBA00023014"/>
    </source>
</evidence>
<dbReference type="Gene3D" id="3.30.70.20">
    <property type="match status" value="1"/>
</dbReference>
<dbReference type="SUPFAM" id="SSF54862">
    <property type="entry name" value="4Fe-4S ferredoxins"/>
    <property type="match status" value="1"/>
</dbReference>
<dbReference type="PANTHER" id="PTHR36923">
    <property type="entry name" value="FERREDOXIN"/>
    <property type="match status" value="1"/>
</dbReference>
<dbReference type="GO" id="GO:0005506">
    <property type="term" value="F:iron ion binding"/>
    <property type="evidence" value="ECO:0007669"/>
    <property type="project" value="UniProtKB-UniRule"/>
</dbReference>
<protein>
    <recommendedName>
        <fullName evidence="8">Ferredoxin</fullName>
    </recommendedName>
</protein>
<dbReference type="STRING" id="860235.AOZ06_25865"/>
<comment type="cofactor">
    <cofactor evidence="1">
        <name>[3Fe-4S] cluster</name>
        <dbReference type="ChEBI" id="CHEBI:21137"/>
    </cofactor>
</comment>
<evidence type="ECO:0000256" key="5">
    <source>
        <dbReference type="ARBA" id="ARBA00023004"/>
    </source>
</evidence>
<dbReference type="KEGG" id="kphy:AOZ06_25865"/>
<dbReference type="EMBL" id="CP012752">
    <property type="protein sequence ID" value="ALG15067.1"/>
    <property type="molecule type" value="Genomic_DNA"/>
</dbReference>
<sequence>MELDVDGTKCGGYAVCSELAPEVFDLDDFGFAVAKSGEVAPGAEGNALEALRQCPAQAIRRLG</sequence>
<keyword evidence="2 8" id="KW-0813">Transport</keyword>
<proteinExistence type="predicted"/>
<dbReference type="Pfam" id="PF13459">
    <property type="entry name" value="Fer4_15"/>
    <property type="match status" value="1"/>
</dbReference>
<dbReference type="GO" id="GO:0051538">
    <property type="term" value="F:3 iron, 4 sulfur cluster binding"/>
    <property type="evidence" value="ECO:0007669"/>
    <property type="project" value="UniProtKB-KW"/>
</dbReference>
<evidence type="ECO:0000256" key="4">
    <source>
        <dbReference type="ARBA" id="ARBA00022982"/>
    </source>
</evidence>
<accession>A0A0N9II53</accession>
<keyword evidence="6 8" id="KW-0411">Iron-sulfur</keyword>
<keyword evidence="5 8" id="KW-0408">Iron</keyword>
<evidence type="ECO:0000256" key="2">
    <source>
        <dbReference type="ARBA" id="ARBA00022448"/>
    </source>
</evidence>
<gene>
    <name evidence="9" type="ORF">AOZ06_25865</name>
</gene>
<evidence type="ECO:0000256" key="7">
    <source>
        <dbReference type="ARBA" id="ARBA00023291"/>
    </source>
</evidence>
<comment type="function">
    <text evidence="8">Ferredoxins are iron-sulfur proteins that transfer electrons in a wide variety of metabolic reactions.</text>
</comment>
<keyword evidence="7" id="KW-0003">3Fe-4S</keyword>
<reference evidence="9 10" key="1">
    <citation type="submission" date="2015-07" db="EMBL/GenBank/DDBJ databases">
        <title>Genome sequencing of Kibdelosporangium phytohabitans.</title>
        <authorList>
            <person name="Qin S."/>
            <person name="Xing K."/>
        </authorList>
    </citation>
    <scope>NUCLEOTIDE SEQUENCE [LARGE SCALE GENOMIC DNA]</scope>
    <source>
        <strain evidence="9 10">KLBMP1111</strain>
    </source>
</reference>
<dbReference type="AlphaFoldDB" id="A0A0N9II53"/>
<evidence type="ECO:0000256" key="3">
    <source>
        <dbReference type="ARBA" id="ARBA00022723"/>
    </source>
</evidence>
<evidence type="ECO:0000313" key="10">
    <source>
        <dbReference type="Proteomes" id="UP000063699"/>
    </source>
</evidence>
<keyword evidence="4 8" id="KW-0249">Electron transport</keyword>
<evidence type="ECO:0000256" key="1">
    <source>
        <dbReference type="ARBA" id="ARBA00001927"/>
    </source>
</evidence>
<name>A0A0N9II53_9PSEU</name>
<dbReference type="Proteomes" id="UP000063699">
    <property type="component" value="Chromosome"/>
</dbReference>
<dbReference type="GO" id="GO:0009055">
    <property type="term" value="F:electron transfer activity"/>
    <property type="evidence" value="ECO:0007669"/>
    <property type="project" value="UniProtKB-UniRule"/>
</dbReference>
<organism evidence="9 10">
    <name type="scientific">Kibdelosporangium phytohabitans</name>
    <dbReference type="NCBI Taxonomy" id="860235"/>
    <lineage>
        <taxon>Bacteria</taxon>
        <taxon>Bacillati</taxon>
        <taxon>Actinomycetota</taxon>
        <taxon>Actinomycetes</taxon>
        <taxon>Pseudonocardiales</taxon>
        <taxon>Pseudonocardiaceae</taxon>
        <taxon>Kibdelosporangium</taxon>
    </lineage>
</organism>
<keyword evidence="10" id="KW-1185">Reference proteome</keyword>
<dbReference type="InterPro" id="IPR051269">
    <property type="entry name" value="Fe-S_cluster_ET"/>
</dbReference>
<evidence type="ECO:0000256" key="8">
    <source>
        <dbReference type="RuleBase" id="RU368020"/>
    </source>
</evidence>
<evidence type="ECO:0000313" key="9">
    <source>
        <dbReference type="EMBL" id="ALG15067.1"/>
    </source>
</evidence>
<dbReference type="PANTHER" id="PTHR36923:SF3">
    <property type="entry name" value="FERREDOXIN"/>
    <property type="match status" value="1"/>
</dbReference>
<dbReference type="InterPro" id="IPR001080">
    <property type="entry name" value="3Fe4S_ferredoxin"/>
</dbReference>
<keyword evidence="3 8" id="KW-0479">Metal-binding</keyword>